<keyword evidence="1" id="KW-1133">Transmembrane helix</keyword>
<reference evidence="2 3" key="1">
    <citation type="submission" date="2018-08" db="EMBL/GenBank/DDBJ databases">
        <title>Lysinibacillus sp. YLB-03 draft genome sequence.</title>
        <authorList>
            <person name="Yu L."/>
        </authorList>
    </citation>
    <scope>NUCLEOTIDE SEQUENCE [LARGE SCALE GENOMIC DNA]</scope>
    <source>
        <strain evidence="2 3">YLB-03</strain>
    </source>
</reference>
<evidence type="ECO:0000313" key="3">
    <source>
        <dbReference type="Proteomes" id="UP000265692"/>
    </source>
</evidence>
<comment type="caution">
    <text evidence="2">The sequence shown here is derived from an EMBL/GenBank/DDBJ whole genome shotgun (WGS) entry which is preliminary data.</text>
</comment>
<feature type="transmembrane region" description="Helical" evidence="1">
    <location>
        <begin position="244"/>
        <end position="264"/>
    </location>
</feature>
<feature type="transmembrane region" description="Helical" evidence="1">
    <location>
        <begin position="127"/>
        <end position="145"/>
    </location>
</feature>
<feature type="transmembrane region" description="Helical" evidence="1">
    <location>
        <begin position="192"/>
        <end position="209"/>
    </location>
</feature>
<evidence type="ECO:0000256" key="1">
    <source>
        <dbReference type="SAM" id="Phobius"/>
    </source>
</evidence>
<gene>
    <name evidence="2" type="ORF">D1B33_08245</name>
</gene>
<evidence type="ECO:0000313" key="2">
    <source>
        <dbReference type="EMBL" id="RHW37690.1"/>
    </source>
</evidence>
<dbReference type="InterPro" id="IPR008875">
    <property type="entry name" value="TraX"/>
</dbReference>
<organism evidence="2 3">
    <name type="scientific">Ureibacillus yapensis</name>
    <dbReference type="NCBI Taxonomy" id="2304605"/>
    <lineage>
        <taxon>Bacteria</taxon>
        <taxon>Bacillati</taxon>
        <taxon>Bacillota</taxon>
        <taxon>Bacilli</taxon>
        <taxon>Bacillales</taxon>
        <taxon>Caryophanaceae</taxon>
        <taxon>Ureibacillus</taxon>
    </lineage>
</organism>
<feature type="transmembrane region" description="Helical" evidence="1">
    <location>
        <begin position="44"/>
        <end position="63"/>
    </location>
</feature>
<dbReference type="EMBL" id="QWEI01000003">
    <property type="protein sequence ID" value="RHW37690.1"/>
    <property type="molecule type" value="Genomic_DNA"/>
</dbReference>
<name>A0A396SPA2_9BACL</name>
<dbReference type="AlphaFoldDB" id="A0A396SPA2"/>
<feature type="transmembrane region" description="Helical" evidence="1">
    <location>
        <begin position="101"/>
        <end position="120"/>
    </location>
</feature>
<keyword evidence="1" id="KW-0812">Transmembrane</keyword>
<dbReference type="OrthoDB" id="9781069at2"/>
<evidence type="ECO:0008006" key="4">
    <source>
        <dbReference type="Google" id="ProtNLM"/>
    </source>
</evidence>
<feature type="transmembrane region" description="Helical" evidence="1">
    <location>
        <begin position="157"/>
        <end position="180"/>
    </location>
</feature>
<proteinExistence type="predicted"/>
<sequence length="265" mass="30823">MYFFNVSSQFIFTLLRILFQKGEIMQSTTFNQVNVLQRDISSNSLKYIAIAAMFFDHLFAVFLAQDSMEGILSRIPGRIVAPIMCYLIAEGFFYTSDVRRYIKRLVIFAAISHFPYVLYFDLPWWKATSVIWSLALGLIALTVYKSDKISIYFKVPLILFCCMLAIPADWNYVAVLWILFFGIFRGNIVKQMISFVLIGLIFHIIPSVMDFGWARLNQLGILIAIPLLVMYKGRRGRKSKALKWGFYVFYPLHLILLFILYKALF</sequence>
<dbReference type="Pfam" id="PF05857">
    <property type="entry name" value="TraX"/>
    <property type="match status" value="1"/>
</dbReference>
<accession>A0A396SPA2</accession>
<dbReference type="Proteomes" id="UP000265692">
    <property type="component" value="Unassembled WGS sequence"/>
</dbReference>
<keyword evidence="1" id="KW-0472">Membrane</keyword>
<protein>
    <recommendedName>
        <fullName evidence="4">Conjugal transfer protein TraX</fullName>
    </recommendedName>
</protein>
<feature type="transmembrane region" description="Helical" evidence="1">
    <location>
        <begin position="215"/>
        <end position="232"/>
    </location>
</feature>
<feature type="transmembrane region" description="Helical" evidence="1">
    <location>
        <begin position="75"/>
        <end position="95"/>
    </location>
</feature>
<keyword evidence="3" id="KW-1185">Reference proteome</keyword>